<organism evidence="1 2">
    <name type="scientific">Treponema bryantii</name>
    <dbReference type="NCBI Taxonomy" id="163"/>
    <lineage>
        <taxon>Bacteria</taxon>
        <taxon>Pseudomonadati</taxon>
        <taxon>Spirochaetota</taxon>
        <taxon>Spirochaetia</taxon>
        <taxon>Spirochaetales</taxon>
        <taxon>Treponemataceae</taxon>
        <taxon>Treponema</taxon>
    </lineage>
</organism>
<protein>
    <submittedName>
        <fullName evidence="1">Uncharacterized protein</fullName>
    </submittedName>
</protein>
<evidence type="ECO:0000313" key="2">
    <source>
        <dbReference type="Proteomes" id="UP000182360"/>
    </source>
</evidence>
<dbReference type="RefSeq" id="WP_074640461.1">
    <property type="nucleotide sequence ID" value="NZ_FOFU01000001.1"/>
</dbReference>
<keyword evidence="2" id="KW-1185">Reference proteome</keyword>
<dbReference type="Proteomes" id="UP000182360">
    <property type="component" value="Unassembled WGS sequence"/>
</dbReference>
<proteinExistence type="predicted"/>
<accession>A0A1H9AS42</accession>
<reference evidence="1 2" key="1">
    <citation type="submission" date="2016-10" db="EMBL/GenBank/DDBJ databases">
        <authorList>
            <person name="de Groot N.N."/>
        </authorList>
    </citation>
    <scope>NUCLEOTIDE SEQUENCE [LARGE SCALE GENOMIC DNA]</scope>
    <source>
        <strain evidence="1 2">B25</strain>
    </source>
</reference>
<name>A0A1H9AS42_9SPIR</name>
<evidence type="ECO:0000313" key="1">
    <source>
        <dbReference type="EMBL" id="SEP79351.1"/>
    </source>
</evidence>
<gene>
    <name evidence="1" type="ORF">SAMN04487977_101443</name>
</gene>
<dbReference type="AlphaFoldDB" id="A0A1H9AS42"/>
<sequence>MPRTNKIIDASLDEVQTAKESAIALVQGSVVQQTAEDLFYTDNLEEVENGLKSLNEFSNKAWLLSSIILYTVIYNKELYTDSGLFWDEYAKQAQERIGIDPRDVSEQLSSARFFIQHHAELERQGFDPSGNNRKLARAELATELSGDVHAVIKHLVNDSWRDFKAWYSSFKTKAIEAPNDIKRPDIEVKGKKVYIQGVEAIKVSEKIPQQDKERLEKYISQIFEAMRKGLEPAIVQCYDEKEARVLTKLRDKYRQGK</sequence>
<dbReference type="EMBL" id="FOFU01000001">
    <property type="protein sequence ID" value="SEP79351.1"/>
    <property type="molecule type" value="Genomic_DNA"/>
</dbReference>